<dbReference type="Gene3D" id="3.20.20.300">
    <property type="entry name" value="Glycoside hydrolase, family 3, N-terminal domain"/>
    <property type="match status" value="1"/>
</dbReference>
<sequence length="1002" mass="111809">MRLNWNYLAGLFCGLWMLLAGNGYAGNVASPEKVIKVLSVGNSFSQDAVEQYLHELGMEEGYNIVIGNLFIGGCSLERHVNNIRKDASAYDYRKIGLDGKKVHHKNMSISNALAEEEWDYVSLQQASSLSGVYQTYETFLPELYGYVKERVGKHCKILFHQTWAYAQNCRNSGFKKYGSNQMEMYRSIVETVKKAGKLVKFYRVVPSGTAIQNARTSFIGDYMNRDGSHLDIGVGRYTAACTWFEVLTGKSVLGNAFIPKNISSEYAEIAQRAAHEAVRHPDKVTDLSDIKDRSLYKNPAFSIDRRVDDLLARMNLEEKIYQLNQYTLGRNNNENNIGEAVKNIPAEIGSLIYFETTPELRNSVQKKAVEESRLGIPILFGYDVIHGFRTIYPISLGQAASWNPGLVEDACEVAAQEAFTSGVNWTFSPMVDVARDGRWGRVSEGYGEDPYVNGVFAAASVGGYQGDTLSAKNRVAACLKHYVGYGASEAGRDYVPTEISKQTLWDTYLPPFEVGIKAGAATVMSAFNNISGIPASANYYTLTEILKKRWKHRGFVVSDWDAVKQLITQGLAANEKEAAWYAFSAGLEMDMTDNCYQKHLGKLVKDGKVSMEAIDDAVGRILRLKFELGLFENPYTEILPDDKRFLLPSSLNVAEQLAQESMVLLKNDKGVLPLKKEQKIAFIGPMANNRLHLLGSWSAHGDEKDVISILDGVKKEKGFLAKNILFAEGCGFDGNEQRGFAEAIRVAEQADIIIACLGEKKTWSGENASRSVIALPRIQEELLENLKKTGKPLVVLLSSGRPLDLSRIEPLADAMLEIWQPGITAGIAVAGILSGRYNPSGKLPITFPYTTGQIPIYYNHRKSGRTHQGKYQNITSEPLYSFGHGLSYTKFEYGTLKLSSSKIRRGDTLRAEIEVKNVGNYDGKETLLWFVADPFSSITRPVKELKYFEKKEIPAGESRIFTFDINLERDLGFVNEDGKRLLENGIFYIMVKDQKVKIELID</sequence>
<evidence type="ECO:0000256" key="2">
    <source>
        <dbReference type="ARBA" id="ARBA00005336"/>
    </source>
</evidence>
<evidence type="ECO:0000256" key="3">
    <source>
        <dbReference type="ARBA" id="ARBA00012744"/>
    </source>
</evidence>
<keyword evidence="6 7" id="KW-0326">Glycosidase</keyword>
<evidence type="ECO:0000256" key="4">
    <source>
        <dbReference type="ARBA" id="ARBA00022729"/>
    </source>
</evidence>
<keyword evidence="5 7" id="KW-0378">Hydrolase</keyword>
<dbReference type="InterPro" id="IPR036514">
    <property type="entry name" value="SGNH_hydro_sf"/>
</dbReference>
<dbReference type="Pfam" id="PF00933">
    <property type="entry name" value="Glyco_hydro_3"/>
    <property type="match status" value="1"/>
</dbReference>
<dbReference type="GO" id="GO:0009251">
    <property type="term" value="P:glucan catabolic process"/>
    <property type="evidence" value="ECO:0007669"/>
    <property type="project" value="TreeGrafter"/>
</dbReference>
<evidence type="ECO:0000256" key="5">
    <source>
        <dbReference type="ARBA" id="ARBA00022801"/>
    </source>
</evidence>
<dbReference type="PANTHER" id="PTHR30620">
    <property type="entry name" value="PERIPLASMIC BETA-GLUCOSIDASE-RELATED"/>
    <property type="match status" value="1"/>
</dbReference>
<evidence type="ECO:0000256" key="1">
    <source>
        <dbReference type="ARBA" id="ARBA00000448"/>
    </source>
</evidence>
<organism evidence="9 10">
    <name type="scientific">Phocaeicola plebeius</name>
    <dbReference type="NCBI Taxonomy" id="310297"/>
    <lineage>
        <taxon>Bacteria</taxon>
        <taxon>Pseudomonadati</taxon>
        <taxon>Bacteroidota</taxon>
        <taxon>Bacteroidia</taxon>
        <taxon>Bacteroidales</taxon>
        <taxon>Bacteroidaceae</taxon>
        <taxon>Phocaeicola</taxon>
    </lineage>
</organism>
<dbReference type="GO" id="GO:0008422">
    <property type="term" value="F:beta-glucosidase activity"/>
    <property type="evidence" value="ECO:0007669"/>
    <property type="project" value="UniProtKB-EC"/>
</dbReference>
<dbReference type="Pfam" id="PF14310">
    <property type="entry name" value="Fn3-like"/>
    <property type="match status" value="1"/>
</dbReference>
<dbReference type="FunFam" id="3.20.20.300:FF:000005">
    <property type="entry name" value="Periplasmic beta-glucosidase"/>
    <property type="match status" value="1"/>
</dbReference>
<dbReference type="Gene3D" id="2.60.40.10">
    <property type="entry name" value="Immunoglobulins"/>
    <property type="match status" value="1"/>
</dbReference>
<evidence type="ECO:0000259" key="8">
    <source>
        <dbReference type="SMART" id="SM01217"/>
    </source>
</evidence>
<evidence type="ECO:0000313" key="9">
    <source>
        <dbReference type="EMBL" id="RHH48434.1"/>
    </source>
</evidence>
<name>A0A414X5C9_9BACT</name>
<evidence type="ECO:0000256" key="6">
    <source>
        <dbReference type="ARBA" id="ARBA00023295"/>
    </source>
</evidence>
<dbReference type="InterPro" id="IPR013783">
    <property type="entry name" value="Ig-like_fold"/>
</dbReference>
<dbReference type="PANTHER" id="PTHR30620:SF16">
    <property type="entry name" value="LYSOSOMAL BETA GLUCOSIDASE"/>
    <property type="match status" value="1"/>
</dbReference>
<dbReference type="Pfam" id="PF16227">
    <property type="entry name" value="DUF4886"/>
    <property type="match status" value="1"/>
</dbReference>
<reference evidence="9 10" key="1">
    <citation type="submission" date="2018-08" db="EMBL/GenBank/DDBJ databases">
        <title>A genome reference for cultivated species of the human gut microbiota.</title>
        <authorList>
            <person name="Zou Y."/>
            <person name="Xue W."/>
            <person name="Luo G."/>
        </authorList>
    </citation>
    <scope>NUCLEOTIDE SEQUENCE [LARGE SCALE GENOMIC DNA]</scope>
    <source>
        <strain evidence="9 10">AM17-44</strain>
    </source>
</reference>
<dbReference type="PRINTS" id="PR00133">
    <property type="entry name" value="GLHYDRLASE3"/>
</dbReference>
<dbReference type="Pfam" id="PF01915">
    <property type="entry name" value="Glyco_hydro_3_C"/>
    <property type="match status" value="1"/>
</dbReference>
<dbReference type="SUPFAM" id="SSF51445">
    <property type="entry name" value="(Trans)glycosidases"/>
    <property type="match status" value="1"/>
</dbReference>
<dbReference type="Gene3D" id="3.40.50.1700">
    <property type="entry name" value="Glycoside hydrolase family 3 C-terminal domain"/>
    <property type="match status" value="1"/>
</dbReference>
<evidence type="ECO:0000256" key="7">
    <source>
        <dbReference type="RuleBase" id="RU361161"/>
    </source>
</evidence>
<comment type="caution">
    <text evidence="9">The sequence shown here is derived from an EMBL/GenBank/DDBJ whole genome shotgun (WGS) entry which is preliminary data.</text>
</comment>
<comment type="catalytic activity">
    <reaction evidence="1">
        <text>Hydrolysis of terminal, non-reducing beta-D-glucosyl residues with release of beta-D-glucose.</text>
        <dbReference type="EC" id="3.2.1.21"/>
    </reaction>
</comment>
<feature type="domain" description="Fibronectin type III-like" evidence="8">
    <location>
        <begin position="925"/>
        <end position="995"/>
    </location>
</feature>
<dbReference type="SUPFAM" id="SSF52279">
    <property type="entry name" value="Beta-D-glucan exohydrolase, C-terminal domain"/>
    <property type="match status" value="1"/>
</dbReference>
<dbReference type="Gene3D" id="3.40.50.1110">
    <property type="entry name" value="SGNH hydrolase"/>
    <property type="match status" value="1"/>
</dbReference>
<dbReference type="EC" id="3.2.1.21" evidence="3"/>
<evidence type="ECO:0000313" key="10">
    <source>
        <dbReference type="Proteomes" id="UP000284998"/>
    </source>
</evidence>
<accession>A0A414X5C9</accession>
<proteinExistence type="inferred from homology"/>
<dbReference type="InterPro" id="IPR036881">
    <property type="entry name" value="Glyco_hydro_3_C_sf"/>
</dbReference>
<dbReference type="InterPro" id="IPR002772">
    <property type="entry name" value="Glyco_hydro_3_C"/>
</dbReference>
<dbReference type="InterPro" id="IPR026891">
    <property type="entry name" value="Fn3-like"/>
</dbReference>
<dbReference type="InterPro" id="IPR019800">
    <property type="entry name" value="Glyco_hydro_3_AS"/>
</dbReference>
<dbReference type="InterPro" id="IPR001764">
    <property type="entry name" value="Glyco_hydro_3_N"/>
</dbReference>
<dbReference type="InterPro" id="IPR051915">
    <property type="entry name" value="Cellulose_Degrad_GH3"/>
</dbReference>
<dbReference type="EMBL" id="QRJS01000006">
    <property type="protein sequence ID" value="RHH48434.1"/>
    <property type="molecule type" value="Genomic_DNA"/>
</dbReference>
<keyword evidence="4" id="KW-0732">Signal</keyword>
<dbReference type="SMART" id="SM01217">
    <property type="entry name" value="Fn3_like"/>
    <property type="match status" value="1"/>
</dbReference>
<dbReference type="PROSITE" id="PS00775">
    <property type="entry name" value="GLYCOSYL_HYDROL_F3"/>
    <property type="match status" value="1"/>
</dbReference>
<dbReference type="GO" id="GO:0016788">
    <property type="term" value="F:hydrolase activity, acting on ester bonds"/>
    <property type="evidence" value="ECO:0007669"/>
    <property type="project" value="UniProtKB-ARBA"/>
</dbReference>
<protein>
    <recommendedName>
        <fullName evidence="3">beta-glucosidase</fullName>
        <ecNumber evidence="3">3.2.1.21</ecNumber>
    </recommendedName>
</protein>
<dbReference type="InterPro" id="IPR017853">
    <property type="entry name" value="GH"/>
</dbReference>
<dbReference type="InterPro" id="IPR036962">
    <property type="entry name" value="Glyco_hydro_3_N_sf"/>
</dbReference>
<dbReference type="InterPro" id="IPR032616">
    <property type="entry name" value="DUF4886"/>
</dbReference>
<dbReference type="AlphaFoldDB" id="A0A414X5C9"/>
<comment type="similarity">
    <text evidence="2 7">Belongs to the glycosyl hydrolase 3 family.</text>
</comment>
<gene>
    <name evidence="9" type="ORF">DW204_03925</name>
</gene>
<dbReference type="Proteomes" id="UP000284998">
    <property type="component" value="Unassembled WGS sequence"/>
</dbReference>